<dbReference type="PROSITE" id="PS51195">
    <property type="entry name" value="Q_MOTIF"/>
    <property type="match status" value="1"/>
</dbReference>
<keyword evidence="2" id="KW-0547">Nucleotide-binding</keyword>
<evidence type="ECO:0000256" key="3">
    <source>
        <dbReference type="ARBA" id="ARBA00022801"/>
    </source>
</evidence>
<feature type="coiled-coil region" evidence="7">
    <location>
        <begin position="88"/>
        <end position="123"/>
    </location>
</feature>
<evidence type="ECO:0000259" key="10">
    <source>
        <dbReference type="PROSITE" id="PS51195"/>
    </source>
</evidence>
<evidence type="ECO:0000256" key="2">
    <source>
        <dbReference type="ARBA" id="ARBA00022741"/>
    </source>
</evidence>
<dbReference type="Gene3D" id="3.40.50.300">
    <property type="entry name" value="P-loop containing nucleotide triphosphate hydrolases"/>
    <property type="match status" value="1"/>
</dbReference>
<evidence type="ECO:0000256" key="6">
    <source>
        <dbReference type="PROSITE-ProRule" id="PRU00552"/>
    </source>
</evidence>
<dbReference type="InterPro" id="IPR014001">
    <property type="entry name" value="Helicase_ATP-bd"/>
</dbReference>
<dbReference type="GO" id="GO:0005524">
    <property type="term" value="F:ATP binding"/>
    <property type="evidence" value="ECO:0007669"/>
    <property type="project" value="UniProtKB-KW"/>
</dbReference>
<sequence length="363" mass="40517">MSRKMESVALPKKRYRKDEHNSGSSSDDDYVPYVPVKERKKQQLMKLGRLGQLKEEFGQRGKSSSENERDEDDEDGQVWGRKSNISLLDQHTELKKMAEAKKESAMERQLKEEEKILESVAEKKALMGVAELAKGIQYEDPIKTSILSAWDIEGFASCCPSTNHLNSSMWSMASVDVGIGFSGSSGCSSSSSGEALWRPPHYILSLSEERHERVRKRLRILVEGEDIPQPIKKFSEMKFPRGIMAGLESKGIVRPTPIQVQGIPTVLSGRDMIGIAFTGSGKTLVFVLPLIMFCLEQEVRLPFKKHEGPYGLVICPSRELAKQTHDIVTHYCGVLQQHGSPEIRCCLAIGGIPVSESIEVIQK</sequence>
<feature type="region of interest" description="Disordered" evidence="8">
    <location>
        <begin position="1"/>
        <end position="82"/>
    </location>
</feature>
<keyword evidence="7" id="KW-0175">Coiled coil</keyword>
<feature type="short sequence motif" description="Q motif" evidence="6">
    <location>
        <begin position="232"/>
        <end position="260"/>
    </location>
</feature>
<dbReference type="InterPro" id="IPR011545">
    <property type="entry name" value="DEAD/DEAH_box_helicase_dom"/>
</dbReference>
<dbReference type="EMBL" id="OE840417">
    <property type="protein sequence ID" value="CAD7590373.1"/>
    <property type="molecule type" value="Genomic_DNA"/>
</dbReference>
<dbReference type="PANTHER" id="PTHR47958">
    <property type="entry name" value="ATP-DEPENDENT RNA HELICASE DBP3"/>
    <property type="match status" value="1"/>
</dbReference>
<dbReference type="SUPFAM" id="SSF52540">
    <property type="entry name" value="P-loop containing nucleoside triphosphate hydrolases"/>
    <property type="match status" value="1"/>
</dbReference>
<evidence type="ECO:0000259" key="9">
    <source>
        <dbReference type="PROSITE" id="PS51192"/>
    </source>
</evidence>
<dbReference type="GO" id="GO:0003724">
    <property type="term" value="F:RNA helicase activity"/>
    <property type="evidence" value="ECO:0007669"/>
    <property type="project" value="UniProtKB-EC"/>
</dbReference>
<dbReference type="PROSITE" id="PS51192">
    <property type="entry name" value="HELICASE_ATP_BIND_1"/>
    <property type="match status" value="1"/>
</dbReference>
<accession>A0A7R9PKR0</accession>
<keyword evidence="5" id="KW-0067">ATP-binding</keyword>
<evidence type="ECO:0000256" key="1">
    <source>
        <dbReference type="ARBA" id="ARBA00012552"/>
    </source>
</evidence>
<protein>
    <recommendedName>
        <fullName evidence="1">RNA helicase</fullName>
        <ecNumber evidence="1">3.6.4.13</ecNumber>
    </recommendedName>
</protein>
<dbReference type="GO" id="GO:0003676">
    <property type="term" value="F:nucleic acid binding"/>
    <property type="evidence" value="ECO:0007669"/>
    <property type="project" value="InterPro"/>
</dbReference>
<name>A0A7R9PKR0_TIMGE</name>
<evidence type="ECO:0000256" key="4">
    <source>
        <dbReference type="ARBA" id="ARBA00022806"/>
    </source>
</evidence>
<reference evidence="11" key="1">
    <citation type="submission" date="2020-11" db="EMBL/GenBank/DDBJ databases">
        <authorList>
            <person name="Tran Van P."/>
        </authorList>
    </citation>
    <scope>NUCLEOTIDE SEQUENCE</scope>
</reference>
<dbReference type="InterPro" id="IPR027417">
    <property type="entry name" value="P-loop_NTPase"/>
</dbReference>
<keyword evidence="3" id="KW-0378">Hydrolase</keyword>
<feature type="domain" description="Helicase ATP-binding" evidence="9">
    <location>
        <begin position="263"/>
        <end position="363"/>
    </location>
</feature>
<dbReference type="GO" id="GO:0016787">
    <property type="term" value="F:hydrolase activity"/>
    <property type="evidence" value="ECO:0007669"/>
    <property type="project" value="UniProtKB-KW"/>
</dbReference>
<organism evidence="11">
    <name type="scientific">Timema genevievae</name>
    <name type="common">Walking stick</name>
    <dbReference type="NCBI Taxonomy" id="629358"/>
    <lineage>
        <taxon>Eukaryota</taxon>
        <taxon>Metazoa</taxon>
        <taxon>Ecdysozoa</taxon>
        <taxon>Arthropoda</taxon>
        <taxon>Hexapoda</taxon>
        <taxon>Insecta</taxon>
        <taxon>Pterygota</taxon>
        <taxon>Neoptera</taxon>
        <taxon>Polyneoptera</taxon>
        <taxon>Phasmatodea</taxon>
        <taxon>Timematodea</taxon>
        <taxon>Timematoidea</taxon>
        <taxon>Timematidae</taxon>
        <taxon>Timema</taxon>
    </lineage>
</organism>
<dbReference type="InterPro" id="IPR014014">
    <property type="entry name" value="RNA_helicase_DEAD_Q_motif"/>
</dbReference>
<feature type="domain" description="DEAD-box RNA helicase Q" evidence="10">
    <location>
        <begin position="232"/>
        <end position="260"/>
    </location>
</feature>
<proteinExistence type="predicted"/>
<dbReference type="Pfam" id="PF00270">
    <property type="entry name" value="DEAD"/>
    <property type="match status" value="1"/>
</dbReference>
<dbReference type="EC" id="3.6.4.13" evidence="1"/>
<dbReference type="AlphaFoldDB" id="A0A7R9PKR0"/>
<evidence type="ECO:0000256" key="5">
    <source>
        <dbReference type="ARBA" id="ARBA00022840"/>
    </source>
</evidence>
<evidence type="ECO:0000256" key="8">
    <source>
        <dbReference type="SAM" id="MobiDB-lite"/>
    </source>
</evidence>
<dbReference type="GO" id="GO:0010468">
    <property type="term" value="P:regulation of gene expression"/>
    <property type="evidence" value="ECO:0007669"/>
    <property type="project" value="UniProtKB-ARBA"/>
</dbReference>
<feature type="compositionally biased region" description="Basic and acidic residues" evidence="8">
    <location>
        <begin position="52"/>
        <end position="67"/>
    </location>
</feature>
<gene>
    <name evidence="11" type="ORF">TGEB3V08_LOCUS4169</name>
</gene>
<evidence type="ECO:0000313" key="11">
    <source>
        <dbReference type="EMBL" id="CAD7590373.1"/>
    </source>
</evidence>
<evidence type="ECO:0000256" key="7">
    <source>
        <dbReference type="SAM" id="Coils"/>
    </source>
</evidence>
<keyword evidence="4" id="KW-0347">Helicase</keyword>